<dbReference type="RefSeq" id="WP_195897828.1">
    <property type="nucleotide sequence ID" value="NZ_JADOGI010000077.1"/>
</dbReference>
<evidence type="ECO:0000313" key="4">
    <source>
        <dbReference type="EMBL" id="MBF8188882.1"/>
    </source>
</evidence>
<comment type="caution">
    <text evidence="4">The sequence shown here is derived from an EMBL/GenBank/DDBJ whole genome shotgun (WGS) entry which is preliminary data.</text>
</comment>
<dbReference type="InterPro" id="IPR040664">
    <property type="entry name" value="AFL_C"/>
</dbReference>
<dbReference type="InterPro" id="IPR029058">
    <property type="entry name" value="AB_hydrolase_fold"/>
</dbReference>
<feature type="signal peptide" evidence="1">
    <location>
        <begin position="1"/>
        <end position="29"/>
    </location>
</feature>
<dbReference type="GO" id="GO:0006629">
    <property type="term" value="P:lipid metabolic process"/>
    <property type="evidence" value="ECO:0007669"/>
    <property type="project" value="InterPro"/>
</dbReference>
<dbReference type="AlphaFoldDB" id="A0A931AGS8"/>
<proteinExistence type="predicted"/>
<dbReference type="InterPro" id="IPR003386">
    <property type="entry name" value="LACT/PDAT_acylTrfase"/>
</dbReference>
<feature type="domain" description="AF-1763-like C-terminal" evidence="3">
    <location>
        <begin position="335"/>
        <end position="447"/>
    </location>
</feature>
<dbReference type="Pfam" id="PF21768">
    <property type="entry name" value="AF_1763-like_C"/>
    <property type="match status" value="1"/>
</dbReference>
<dbReference type="GO" id="GO:0008374">
    <property type="term" value="F:O-acyltransferase activity"/>
    <property type="evidence" value="ECO:0007669"/>
    <property type="project" value="InterPro"/>
</dbReference>
<protein>
    <submittedName>
        <fullName evidence="4">Alpha/beta hydrolase</fullName>
    </submittedName>
</protein>
<dbReference type="GO" id="GO:0016787">
    <property type="term" value="F:hydrolase activity"/>
    <property type="evidence" value="ECO:0007669"/>
    <property type="project" value="UniProtKB-KW"/>
</dbReference>
<dbReference type="EMBL" id="JADOGI010000077">
    <property type="protein sequence ID" value="MBF8188882.1"/>
    <property type="molecule type" value="Genomic_DNA"/>
</dbReference>
<gene>
    <name evidence="4" type="ORF">ITP53_24740</name>
</gene>
<dbReference type="SUPFAM" id="SSF53474">
    <property type="entry name" value="alpha/beta-Hydrolases"/>
    <property type="match status" value="1"/>
</dbReference>
<keyword evidence="4" id="KW-0378">Hydrolase</keyword>
<sequence length="450" mass="49148">MKLRRLVASLAVSSAVLLAGALPTPAAQAQEQATHEQTHEQTRRGGHRPVVFVHGFSGSAAQFDTQARRLTGNGYRIGLIEAHEYDSLFQVNTRAQVYAGLDARIDRLLAKSRADKVDLLAHSLGTTLMQEYLRSSPERAAKVAHYVNLDGASSADQPGGVPTLAVWGEGSAERQVGGAENVRFPEMSHTQVVSSPETFAKFYQFFTGLRPRTADVVEERGSVWLSGRTVLFPSNVGADGTRVEVYRVDPRTGERRSRKPAAAFRIGQDGAWGPFRARGDEHYEFAVVWPASVHHLYFQPFRRSDALVRLLTSRPGEGVSGLMEASERHTNLVINRQKEWWGDQGAAGDSLRVNGLELLNPANAPRTKRAIGIFVYDAGVDGVTDLTAPIPQFFAQPFLTAMDAFLPAKRRPLTVVSTPRGGNGERDVLAVPALPSSGHRISVIFDDYTG</sequence>
<evidence type="ECO:0000259" key="3">
    <source>
        <dbReference type="Pfam" id="PF21768"/>
    </source>
</evidence>
<feature type="chain" id="PRO_5037181768" evidence="1">
    <location>
        <begin position="30"/>
        <end position="450"/>
    </location>
</feature>
<name>A0A931AGS8_9ACTN</name>
<dbReference type="Proteomes" id="UP000605361">
    <property type="component" value="Unassembled WGS sequence"/>
</dbReference>
<organism evidence="4 5">
    <name type="scientific">Nonomuraea cypriaca</name>
    <dbReference type="NCBI Taxonomy" id="1187855"/>
    <lineage>
        <taxon>Bacteria</taxon>
        <taxon>Bacillati</taxon>
        <taxon>Actinomycetota</taxon>
        <taxon>Actinomycetes</taxon>
        <taxon>Streptosporangiales</taxon>
        <taxon>Streptosporangiaceae</taxon>
        <taxon>Nonomuraea</taxon>
    </lineage>
</organism>
<dbReference type="Gene3D" id="2.60.40.2200">
    <property type="match status" value="1"/>
</dbReference>
<evidence type="ECO:0000313" key="5">
    <source>
        <dbReference type="Proteomes" id="UP000605361"/>
    </source>
</evidence>
<keyword evidence="1" id="KW-0732">Signal</keyword>
<evidence type="ECO:0000259" key="2">
    <source>
        <dbReference type="Pfam" id="PF18067"/>
    </source>
</evidence>
<evidence type="ECO:0000256" key="1">
    <source>
        <dbReference type="SAM" id="SignalP"/>
    </source>
</evidence>
<feature type="domain" description="AFL C-terminal" evidence="2">
    <location>
        <begin position="222"/>
        <end position="315"/>
    </location>
</feature>
<accession>A0A931AGS8</accession>
<dbReference type="Gene3D" id="3.40.50.1820">
    <property type="entry name" value="alpha/beta hydrolase"/>
    <property type="match status" value="1"/>
</dbReference>
<reference evidence="4" key="1">
    <citation type="submission" date="2020-11" db="EMBL/GenBank/DDBJ databases">
        <title>Whole-genome analyses of Nonomuraea sp. K274.</title>
        <authorList>
            <person name="Veyisoglu A."/>
        </authorList>
    </citation>
    <scope>NUCLEOTIDE SEQUENCE</scope>
    <source>
        <strain evidence="4">K274</strain>
    </source>
</reference>
<keyword evidence="5" id="KW-1185">Reference proteome</keyword>
<dbReference type="Pfam" id="PF02450">
    <property type="entry name" value="LCAT"/>
    <property type="match status" value="1"/>
</dbReference>
<dbReference type="Pfam" id="PF18067">
    <property type="entry name" value="Lipase_C"/>
    <property type="match status" value="1"/>
</dbReference>
<dbReference type="Gene3D" id="2.60.40.2190">
    <property type="match status" value="1"/>
</dbReference>
<dbReference type="InterPro" id="IPR049036">
    <property type="entry name" value="AF_1763-like_C"/>
</dbReference>